<dbReference type="CDD" id="cd08022">
    <property type="entry name" value="M28_PSMA_like"/>
    <property type="match status" value="1"/>
</dbReference>
<dbReference type="SUPFAM" id="SSF52025">
    <property type="entry name" value="PA domain"/>
    <property type="match status" value="1"/>
</dbReference>
<evidence type="ECO:0000259" key="5">
    <source>
        <dbReference type="Pfam" id="PF04389"/>
    </source>
</evidence>
<dbReference type="HOGENOM" id="CLU_005688_2_0_1"/>
<comment type="similarity">
    <text evidence="1">Belongs to the peptidase M28 family. M28B subfamily.</text>
</comment>
<name>A0A0C2Y911_HEBCY</name>
<dbReference type="InterPro" id="IPR046450">
    <property type="entry name" value="PA_dom_sf"/>
</dbReference>
<dbReference type="SUPFAM" id="SSF53187">
    <property type="entry name" value="Zn-dependent exopeptidases"/>
    <property type="match status" value="1"/>
</dbReference>
<feature type="region of interest" description="Disordered" evidence="2">
    <location>
        <begin position="1"/>
        <end position="29"/>
    </location>
</feature>
<evidence type="ECO:0000256" key="2">
    <source>
        <dbReference type="SAM" id="MobiDB-lite"/>
    </source>
</evidence>
<gene>
    <name evidence="6" type="ORF">M413DRAFT_8218</name>
</gene>
<dbReference type="GO" id="GO:0004180">
    <property type="term" value="F:carboxypeptidase activity"/>
    <property type="evidence" value="ECO:0007669"/>
    <property type="project" value="TreeGrafter"/>
</dbReference>
<dbReference type="Proteomes" id="UP000053424">
    <property type="component" value="Unassembled WGS sequence"/>
</dbReference>
<dbReference type="Pfam" id="PF04389">
    <property type="entry name" value="Peptidase_M28"/>
    <property type="match status" value="1"/>
</dbReference>
<evidence type="ECO:0000313" key="6">
    <source>
        <dbReference type="EMBL" id="KIM46328.1"/>
    </source>
</evidence>
<sequence>MDVEKQPTKSPFQPKELDPSRQLSECERESRPRLRTTIVRCAGFLIIFFIVKAFTKTNVESRTWHNPLKWPKFPRPHHRLTPREREELFLSVPNTESALEASRAYATHPHLAGSSEDLLDAKVFLHLLQDELGIPKPPQLPIYDAGTALSRNSTLLLTTSEASHRPRAWIDTYYPVLNTGLDRSLEILNNEGRPIWSAELEEDGDPRDEDAHKYRDTIPTWHGLSCDGDVTGQLVYANYGRKEDYDELVAQGTNLTGKIVLTRYGANFRGLKIKGAEELGASGVLIYSDPRDDGYVTVANDYPPYPAGPARNPSSVQRGSVQYLSLYPGDPTTPGYPAYPGSKRTEGSNIPKIPSLPISWHNAQRLLEEIGEFQTHTRDGKRVLTGKPSESQIRLVNYVDTKVTPIWNVMASIPGHITNEVVIIGCHRDAWVMGAADPTSGTVSLHEIIRGLGALLRKGWKPLRTIIIASWDAEEYGLVGSTEWGEDFAPWISKHVVAYLNVDVSVGGSRFNVKGSPSLAHLIKQTALDVAHPTVSGKTLWDATLDDGPFKDLWLNGSIDADFLQDYNLEQRRFHAQKTQVHPLGSGSDYTVFLQRLGVASSDQGFGGTPTDAAYHYHSIYDTQAWQERYADPGFHRHVAVAKYLGLLGLRIVDSIILPINTTQYSLELDDYLDDLKESAHEVQFSHLRRSIRRLQEASSKLDHEKFEAEEDFKKLLKRMRFPGRGGRCVGRRTGLLRYAANLIKSLFGVPPPTDEEIQFLSLRSAESWEEYLGYVARFDGGNPDIFHGEDDELGGMSLPGFPIHRFIKAAKRVARANQKLIRFERGFISEDGIKDRNWYKHLGVAPGKWLGYGATTFPALTEAIIYEKNATLVKHEANRLESLLVQLAATIKP</sequence>
<dbReference type="Gene3D" id="3.50.30.30">
    <property type="match status" value="1"/>
</dbReference>
<keyword evidence="7" id="KW-1185">Reference proteome</keyword>
<accession>A0A0C2Y911</accession>
<evidence type="ECO:0000259" key="4">
    <source>
        <dbReference type="Pfam" id="PF04253"/>
    </source>
</evidence>
<evidence type="ECO:0000313" key="7">
    <source>
        <dbReference type="Proteomes" id="UP000053424"/>
    </source>
</evidence>
<dbReference type="SUPFAM" id="SSF47672">
    <property type="entry name" value="Transferrin receptor-like dimerisation domain"/>
    <property type="match status" value="1"/>
</dbReference>
<dbReference type="CDD" id="cd02121">
    <property type="entry name" value="PA_GCPII_like"/>
    <property type="match status" value="1"/>
</dbReference>
<dbReference type="STRING" id="686832.A0A0C2Y911"/>
<dbReference type="Pfam" id="PF02225">
    <property type="entry name" value="PA"/>
    <property type="match status" value="1"/>
</dbReference>
<dbReference type="InterPro" id="IPR007365">
    <property type="entry name" value="TFR-like_dimer_dom"/>
</dbReference>
<reference evidence="6 7" key="1">
    <citation type="submission" date="2014-04" db="EMBL/GenBank/DDBJ databases">
        <authorList>
            <consortium name="DOE Joint Genome Institute"/>
            <person name="Kuo A."/>
            <person name="Gay G."/>
            <person name="Dore J."/>
            <person name="Kohler A."/>
            <person name="Nagy L.G."/>
            <person name="Floudas D."/>
            <person name="Copeland A."/>
            <person name="Barry K.W."/>
            <person name="Cichocki N."/>
            <person name="Veneault-Fourrey C."/>
            <person name="LaButti K."/>
            <person name="Lindquist E.A."/>
            <person name="Lipzen A."/>
            <person name="Lundell T."/>
            <person name="Morin E."/>
            <person name="Murat C."/>
            <person name="Sun H."/>
            <person name="Tunlid A."/>
            <person name="Henrissat B."/>
            <person name="Grigoriev I.V."/>
            <person name="Hibbett D.S."/>
            <person name="Martin F."/>
            <person name="Nordberg H.P."/>
            <person name="Cantor M.N."/>
            <person name="Hua S.X."/>
        </authorList>
    </citation>
    <scope>NUCLEOTIDE SEQUENCE [LARGE SCALE GENOMIC DNA]</scope>
    <source>
        <strain evidence="7">h7</strain>
    </source>
</reference>
<evidence type="ECO:0000259" key="3">
    <source>
        <dbReference type="Pfam" id="PF02225"/>
    </source>
</evidence>
<dbReference type="InterPro" id="IPR036757">
    <property type="entry name" value="TFR-like_dimer_dom_sf"/>
</dbReference>
<evidence type="ECO:0008006" key="8">
    <source>
        <dbReference type="Google" id="ProtNLM"/>
    </source>
</evidence>
<feature type="domain" description="Transferrin receptor-like dimerisation" evidence="4">
    <location>
        <begin position="810"/>
        <end position="892"/>
    </location>
</feature>
<dbReference type="PANTHER" id="PTHR10404:SF46">
    <property type="entry name" value="VACUOLAR PROTEIN SORTING-ASSOCIATED PROTEIN 70"/>
    <property type="match status" value="1"/>
</dbReference>
<dbReference type="AlphaFoldDB" id="A0A0C2Y911"/>
<dbReference type="FunFam" id="3.40.630.10:FF:000101">
    <property type="entry name" value="N-acetylated alpha-linked acidic dipeptidase like 1"/>
    <property type="match status" value="1"/>
</dbReference>
<feature type="domain" description="PA" evidence="3">
    <location>
        <begin position="230"/>
        <end position="297"/>
    </location>
</feature>
<organism evidence="6 7">
    <name type="scientific">Hebeloma cylindrosporum</name>
    <dbReference type="NCBI Taxonomy" id="76867"/>
    <lineage>
        <taxon>Eukaryota</taxon>
        <taxon>Fungi</taxon>
        <taxon>Dikarya</taxon>
        <taxon>Basidiomycota</taxon>
        <taxon>Agaricomycotina</taxon>
        <taxon>Agaricomycetes</taxon>
        <taxon>Agaricomycetidae</taxon>
        <taxon>Agaricales</taxon>
        <taxon>Agaricineae</taxon>
        <taxon>Hymenogastraceae</taxon>
        <taxon>Hebeloma</taxon>
    </lineage>
</organism>
<dbReference type="InterPro" id="IPR003137">
    <property type="entry name" value="PA_domain"/>
</dbReference>
<reference evidence="7" key="2">
    <citation type="submission" date="2015-01" db="EMBL/GenBank/DDBJ databases">
        <title>Evolutionary Origins and Diversification of the Mycorrhizal Mutualists.</title>
        <authorList>
            <consortium name="DOE Joint Genome Institute"/>
            <consortium name="Mycorrhizal Genomics Consortium"/>
            <person name="Kohler A."/>
            <person name="Kuo A."/>
            <person name="Nagy L.G."/>
            <person name="Floudas D."/>
            <person name="Copeland A."/>
            <person name="Barry K.W."/>
            <person name="Cichocki N."/>
            <person name="Veneault-Fourrey C."/>
            <person name="LaButti K."/>
            <person name="Lindquist E.A."/>
            <person name="Lipzen A."/>
            <person name="Lundell T."/>
            <person name="Morin E."/>
            <person name="Murat C."/>
            <person name="Riley R."/>
            <person name="Ohm R."/>
            <person name="Sun H."/>
            <person name="Tunlid A."/>
            <person name="Henrissat B."/>
            <person name="Grigoriev I.V."/>
            <person name="Hibbett D.S."/>
            <person name="Martin F."/>
        </authorList>
    </citation>
    <scope>NUCLEOTIDE SEQUENCE [LARGE SCALE GENOMIC DNA]</scope>
    <source>
        <strain evidence="7">h7</strain>
    </source>
</reference>
<dbReference type="PANTHER" id="PTHR10404">
    <property type="entry name" value="N-ACETYLATED-ALPHA-LINKED ACIDIC DIPEPTIDASE"/>
    <property type="match status" value="1"/>
</dbReference>
<dbReference type="OrthoDB" id="5841748at2759"/>
<dbReference type="InterPro" id="IPR039373">
    <property type="entry name" value="Peptidase_M28B"/>
</dbReference>
<evidence type="ECO:0000256" key="1">
    <source>
        <dbReference type="ARBA" id="ARBA00005634"/>
    </source>
</evidence>
<dbReference type="EMBL" id="KN831771">
    <property type="protein sequence ID" value="KIM46328.1"/>
    <property type="molecule type" value="Genomic_DNA"/>
</dbReference>
<feature type="compositionally biased region" description="Basic and acidic residues" evidence="2">
    <location>
        <begin position="15"/>
        <end position="29"/>
    </location>
</feature>
<dbReference type="Gene3D" id="1.20.930.40">
    <property type="entry name" value="Transferrin receptor-like, dimerisation domain"/>
    <property type="match status" value="1"/>
</dbReference>
<dbReference type="Gene3D" id="3.40.630.10">
    <property type="entry name" value="Zn peptidases"/>
    <property type="match status" value="1"/>
</dbReference>
<feature type="domain" description="Peptidase M28" evidence="5">
    <location>
        <begin position="408"/>
        <end position="539"/>
    </location>
</feature>
<dbReference type="InterPro" id="IPR007484">
    <property type="entry name" value="Peptidase_M28"/>
</dbReference>
<proteinExistence type="inferred from homology"/>
<protein>
    <recommendedName>
        <fullName evidence="8">Zn-dependent exopeptidase</fullName>
    </recommendedName>
</protein>
<dbReference type="Pfam" id="PF04253">
    <property type="entry name" value="TFR_dimer"/>
    <property type="match status" value="1"/>
</dbReference>